<evidence type="ECO:0000256" key="3">
    <source>
        <dbReference type="ARBA" id="ARBA00022840"/>
    </source>
</evidence>
<evidence type="ECO:0000313" key="6">
    <source>
        <dbReference type="Proteomes" id="UP000193017"/>
    </source>
</evidence>
<accession>A0A1W6D1F4</accession>
<dbReference type="InterPro" id="IPR003778">
    <property type="entry name" value="CT_A_B"/>
</dbReference>
<dbReference type="Proteomes" id="UP000193017">
    <property type="component" value="Chromosome"/>
</dbReference>
<name>A0A1W6D1F4_9RHOB</name>
<dbReference type="KEGG" id="pcon:B0A89_13790"/>
<keyword evidence="2 5" id="KW-0378">Hydrolase</keyword>
<dbReference type="RefSeq" id="WP_085378954.1">
    <property type="nucleotide sequence ID" value="NZ_CP020612.1"/>
</dbReference>
<keyword evidence="6" id="KW-1185">Reference proteome</keyword>
<dbReference type="GO" id="GO:0005524">
    <property type="term" value="F:ATP binding"/>
    <property type="evidence" value="ECO:0007669"/>
    <property type="project" value="UniProtKB-KW"/>
</dbReference>
<proteinExistence type="predicted"/>
<dbReference type="STRING" id="1945662.B0A89_13790"/>
<dbReference type="EMBL" id="CP020612">
    <property type="protein sequence ID" value="ARJ70941.1"/>
    <property type="molecule type" value="Genomic_DNA"/>
</dbReference>
<dbReference type="GO" id="GO:0016787">
    <property type="term" value="F:hydrolase activity"/>
    <property type="evidence" value="ECO:0007669"/>
    <property type="project" value="UniProtKB-KW"/>
</dbReference>
<evidence type="ECO:0000313" key="5">
    <source>
        <dbReference type="EMBL" id="ARJ70941.1"/>
    </source>
</evidence>
<organism evidence="5 6">
    <name type="scientific">Paracoccus contaminans</name>
    <dbReference type="NCBI Taxonomy" id="1945662"/>
    <lineage>
        <taxon>Bacteria</taxon>
        <taxon>Pseudomonadati</taxon>
        <taxon>Pseudomonadota</taxon>
        <taxon>Alphaproteobacteria</taxon>
        <taxon>Rhodobacterales</taxon>
        <taxon>Paracoccaceae</taxon>
        <taxon>Paracoccus</taxon>
    </lineage>
</organism>
<gene>
    <name evidence="5" type="ORF">B0A89_13790</name>
</gene>
<dbReference type="PANTHER" id="PTHR43309">
    <property type="entry name" value="5-OXOPROLINASE SUBUNIT C"/>
    <property type="match status" value="1"/>
</dbReference>
<dbReference type="SMART" id="SM00797">
    <property type="entry name" value="AHS2"/>
    <property type="match status" value="1"/>
</dbReference>
<dbReference type="Gene3D" id="2.40.100.10">
    <property type="entry name" value="Cyclophilin-like"/>
    <property type="match status" value="1"/>
</dbReference>
<dbReference type="AlphaFoldDB" id="A0A1W6D1F4"/>
<evidence type="ECO:0000259" key="4">
    <source>
        <dbReference type="SMART" id="SM00797"/>
    </source>
</evidence>
<dbReference type="SUPFAM" id="SSF50891">
    <property type="entry name" value="Cyclophilin-like"/>
    <property type="match status" value="1"/>
</dbReference>
<evidence type="ECO:0000256" key="1">
    <source>
        <dbReference type="ARBA" id="ARBA00022741"/>
    </source>
</evidence>
<sequence>MAEARLKVIQAGPHVSFQDGGRPGLMRYGVTRSGPMDRLAHAAANRALGRADDATAIEISLGGLVLECTAGALSLCVAGGGFVVSAAGAAVPAWGVLTLRAGERLVIRPGHWGSWCSLALAGDPQVPSWLGHTATHTLSGRGGGLLKPGAEIVVENARVIGNRPIPCPVFARPLRMAAVVPGPQDHHFQPGAIGALVSAPWRVSSAYDRMGMRLEGPPLALGDALSIPSEAIVAGSIQVSGDGVPTLLLRDHQTTGGYPKIATVLGCDLDRIVQLRPRDVLRFIGVTPAEAVARARRQTAQTRQWLERLDSGGSGAEPAAP</sequence>
<dbReference type="PANTHER" id="PTHR43309:SF3">
    <property type="entry name" value="5-OXOPROLINASE SUBUNIT C"/>
    <property type="match status" value="1"/>
</dbReference>
<keyword evidence="3" id="KW-0067">ATP-binding</keyword>
<dbReference type="InterPro" id="IPR052708">
    <property type="entry name" value="PxpC"/>
</dbReference>
<protein>
    <submittedName>
        <fullName evidence="5">Allophanate hydrolase</fullName>
    </submittedName>
</protein>
<reference evidence="5 6" key="1">
    <citation type="submission" date="2017-03" db="EMBL/GenBank/DDBJ databases">
        <title>Genome sequence of Paracoccus contaminans isolated from a water microcosm.</title>
        <authorList>
            <person name="Aurass P."/>
            <person name="Karste S."/>
            <person name="Trost E."/>
            <person name="Glaeser S.P."/>
            <person name="Kaempfer P."/>
            <person name="Flieger A."/>
        </authorList>
    </citation>
    <scope>NUCLEOTIDE SEQUENCE [LARGE SCALE GENOMIC DNA]</scope>
    <source>
        <strain evidence="6">RKI 16-01929T\LMG 29738T\CCM 8701T\CIP 111112T</strain>
    </source>
</reference>
<keyword evidence="1" id="KW-0547">Nucleotide-binding</keyword>
<dbReference type="Pfam" id="PF02626">
    <property type="entry name" value="CT_A_B"/>
    <property type="match status" value="1"/>
</dbReference>
<feature type="domain" description="Carboxyltransferase" evidence="4">
    <location>
        <begin position="27"/>
        <end position="301"/>
    </location>
</feature>
<dbReference type="InterPro" id="IPR029000">
    <property type="entry name" value="Cyclophilin-like_dom_sf"/>
</dbReference>
<evidence type="ECO:0000256" key="2">
    <source>
        <dbReference type="ARBA" id="ARBA00022801"/>
    </source>
</evidence>